<dbReference type="GO" id="GO:0006325">
    <property type="term" value="P:chromatin organization"/>
    <property type="evidence" value="ECO:0007669"/>
    <property type="project" value="UniProtKB-KW"/>
</dbReference>
<comment type="similarity">
    <text evidence="7">Belongs to the YAF9 family.</text>
</comment>
<comment type="function">
    <text evidence="7">Component of the SWR1 complex which mediates the ATP-dependent exchange of histone H2A for an H2A variant leading to transcriptional regulation of selected genes by chromatin remodeling. Component of the NuA4 histone acetyltransferase complex which is involved in transcriptional activation of selected genes principally by acetylation of nucleosomal histones H4 and H2A. The NuA4 complex is also involved in DNA repair. Yaf9 may also be required for viability in conditions in which the structural integrity of the spindle is compromised.</text>
</comment>
<evidence type="ECO:0000313" key="11">
    <source>
        <dbReference type="EMBL" id="QRD05740.1"/>
    </source>
</evidence>
<keyword evidence="1" id="KW-0479">Metal-binding</keyword>
<evidence type="ECO:0000256" key="4">
    <source>
        <dbReference type="ARBA" id="ARBA00023242"/>
    </source>
</evidence>
<keyword evidence="7" id="KW-0805">Transcription regulation</keyword>
<keyword evidence="12" id="KW-1185">Reference proteome</keyword>
<evidence type="ECO:0000259" key="10">
    <source>
        <dbReference type="PROSITE" id="PS51037"/>
    </source>
</evidence>
<keyword evidence="7" id="KW-0175">Coiled coil</keyword>
<dbReference type="InterPro" id="IPR001841">
    <property type="entry name" value="Znf_RING"/>
</dbReference>
<evidence type="ECO:0000256" key="8">
    <source>
        <dbReference type="SAM" id="MobiDB-lite"/>
    </source>
</evidence>
<name>A0A7U2I9I6_PHANO</name>
<protein>
    <recommendedName>
        <fullName evidence="7">Protein AF-9 homolog</fullName>
    </recommendedName>
</protein>
<dbReference type="Pfam" id="PF13445">
    <property type="entry name" value="zf-RING_UBOX"/>
    <property type="match status" value="1"/>
</dbReference>
<sequence length="307" mass="34772">MAKAAIPTEDVAQDDLCPICQLLLYIPVRTRCNHLLCSSCMAQWQDASSATTSIEASSLDVELALFDPDYDPTYDLEASCPMCRNYTNATPDEALAAHLKTKYPSLYEERRVEEEVERGSRSGTDGIEGIMILIGNKHQLVEEADDANEHDWTFFVRTSRPDLVKHVRIYLHESFRPPQLTLRKPPYEVRRLGWGHFTLEAEIVLKEPYSWVVNDSGSRQAGLELSWALNFEGGGRQGRVRAKVKKFHEDTPPANGRRVLRSGRMATNAPVRVDDDEDDDADYDDDESDEDETSSEEEEISEFLDTP</sequence>
<dbReference type="InterPro" id="IPR005033">
    <property type="entry name" value="YEATS"/>
</dbReference>
<dbReference type="AlphaFoldDB" id="A0A7U2I9I6"/>
<dbReference type="OrthoDB" id="1630758at2759"/>
<keyword evidence="4 6" id="KW-0539">Nucleus</keyword>
<dbReference type="InterPro" id="IPR013083">
    <property type="entry name" value="Znf_RING/FYVE/PHD"/>
</dbReference>
<feature type="domain" description="YEATS" evidence="10">
    <location>
        <begin position="122"/>
        <end position="263"/>
    </location>
</feature>
<dbReference type="InterPro" id="IPR038704">
    <property type="entry name" value="YEAST_sf"/>
</dbReference>
<evidence type="ECO:0000259" key="9">
    <source>
        <dbReference type="PROSITE" id="PS50089"/>
    </source>
</evidence>
<gene>
    <name evidence="7" type="primary">YAF9</name>
    <name evidence="11" type="ORF">JI435_060110</name>
</gene>
<dbReference type="InterPro" id="IPR017907">
    <property type="entry name" value="Znf_RING_CS"/>
</dbReference>
<proteinExistence type="inferred from homology"/>
<comment type="subunit">
    <text evidence="7">Component of the SWR1 chromatin-remodeling complex and of the NuA4 histone acetyltransferase complex.</text>
</comment>
<evidence type="ECO:0000256" key="1">
    <source>
        <dbReference type="ARBA" id="ARBA00022723"/>
    </source>
</evidence>
<keyword evidence="7" id="KW-0156">Chromatin regulator</keyword>
<dbReference type="SUPFAM" id="SSF57850">
    <property type="entry name" value="RING/U-box"/>
    <property type="match status" value="1"/>
</dbReference>
<keyword evidence="7" id="KW-0010">Activator</keyword>
<feature type="compositionally biased region" description="Acidic residues" evidence="8">
    <location>
        <begin position="274"/>
        <end position="307"/>
    </location>
</feature>
<dbReference type="GO" id="GO:0000812">
    <property type="term" value="C:Swr1 complex"/>
    <property type="evidence" value="ECO:0007669"/>
    <property type="project" value="UniProtKB-UniRule"/>
</dbReference>
<feature type="region of interest" description="Disordered" evidence="8">
    <location>
        <begin position="250"/>
        <end position="307"/>
    </location>
</feature>
<organism evidence="11 12">
    <name type="scientific">Phaeosphaeria nodorum (strain SN15 / ATCC MYA-4574 / FGSC 10173)</name>
    <name type="common">Glume blotch fungus</name>
    <name type="synonym">Parastagonospora nodorum</name>
    <dbReference type="NCBI Taxonomy" id="321614"/>
    <lineage>
        <taxon>Eukaryota</taxon>
        <taxon>Fungi</taxon>
        <taxon>Dikarya</taxon>
        <taxon>Ascomycota</taxon>
        <taxon>Pezizomycotina</taxon>
        <taxon>Dothideomycetes</taxon>
        <taxon>Pleosporomycetidae</taxon>
        <taxon>Pleosporales</taxon>
        <taxon>Pleosporineae</taxon>
        <taxon>Phaeosphaeriaceae</taxon>
        <taxon>Parastagonospora</taxon>
    </lineage>
</organism>
<dbReference type="GO" id="GO:0006355">
    <property type="term" value="P:regulation of DNA-templated transcription"/>
    <property type="evidence" value="ECO:0007669"/>
    <property type="project" value="InterPro"/>
</dbReference>
<dbReference type="InterPro" id="IPR055129">
    <property type="entry name" value="YEATS_dom"/>
</dbReference>
<reference evidence="12" key="1">
    <citation type="journal article" date="2021" name="BMC Genomics">
        <title>Chromosome-level genome assembly and manually-curated proteome of model necrotroph Parastagonospora nodorum Sn15 reveals a genome-wide trove of candidate effector homologs, and redundancy of virulence-related functions within an accessory chromosome.</title>
        <authorList>
            <person name="Bertazzoni S."/>
            <person name="Jones D.A.B."/>
            <person name="Phan H.T."/>
            <person name="Tan K.-C."/>
            <person name="Hane J.K."/>
        </authorList>
    </citation>
    <scope>NUCLEOTIDE SEQUENCE [LARGE SCALE GENOMIC DNA]</scope>
    <source>
        <strain evidence="12">SN15 / ATCC MYA-4574 / FGSC 10173)</strain>
    </source>
</reference>
<dbReference type="PANTHER" id="PTHR23195">
    <property type="entry name" value="YEATS DOMAIN"/>
    <property type="match status" value="1"/>
</dbReference>
<keyword evidence="3" id="KW-0862">Zinc</keyword>
<dbReference type="PROSITE" id="PS51037">
    <property type="entry name" value="YEATS"/>
    <property type="match status" value="1"/>
</dbReference>
<dbReference type="Proteomes" id="UP000663193">
    <property type="component" value="Chromosome 19"/>
</dbReference>
<dbReference type="PROSITE" id="PS00518">
    <property type="entry name" value="ZF_RING_1"/>
    <property type="match status" value="1"/>
</dbReference>
<evidence type="ECO:0000256" key="2">
    <source>
        <dbReference type="ARBA" id="ARBA00022771"/>
    </source>
</evidence>
<evidence type="ECO:0000256" key="3">
    <source>
        <dbReference type="ARBA" id="ARBA00022833"/>
    </source>
</evidence>
<evidence type="ECO:0000313" key="12">
    <source>
        <dbReference type="Proteomes" id="UP000663193"/>
    </source>
</evidence>
<keyword evidence="7" id="KW-0234">DNA repair</keyword>
<comment type="subcellular location">
    <subcellularLocation>
        <location evidence="7">Nucleus</location>
    </subcellularLocation>
    <subcellularLocation>
        <location evidence="7">Cytoplasm</location>
    </subcellularLocation>
</comment>
<dbReference type="EMBL" id="CP069041">
    <property type="protein sequence ID" value="QRD05740.1"/>
    <property type="molecule type" value="Genomic_DNA"/>
</dbReference>
<feature type="domain" description="RING-type" evidence="9">
    <location>
        <begin position="17"/>
        <end position="84"/>
    </location>
</feature>
<evidence type="ECO:0000256" key="7">
    <source>
        <dbReference type="RuleBase" id="RU367117"/>
    </source>
</evidence>
<keyword evidence="2 5" id="KW-0863">Zinc-finger</keyword>
<keyword evidence="7" id="KW-0227">DNA damage</keyword>
<keyword evidence="7" id="KW-0804">Transcription</keyword>
<evidence type="ECO:0000256" key="5">
    <source>
        <dbReference type="PROSITE-ProRule" id="PRU00175"/>
    </source>
</evidence>
<comment type="domain">
    <text evidence="7">The coiled-coil domain is required for assembly into the NuA4 complex.</text>
</comment>
<dbReference type="Gene3D" id="2.60.40.1970">
    <property type="entry name" value="YEATS domain"/>
    <property type="match status" value="1"/>
</dbReference>
<dbReference type="PROSITE" id="PS50089">
    <property type="entry name" value="ZF_RING_2"/>
    <property type="match status" value="1"/>
</dbReference>
<dbReference type="InterPro" id="IPR027370">
    <property type="entry name" value="Znf-RING_euk"/>
</dbReference>
<dbReference type="SMART" id="SM00184">
    <property type="entry name" value="RING"/>
    <property type="match status" value="1"/>
</dbReference>
<dbReference type="Pfam" id="PF03366">
    <property type="entry name" value="YEATS"/>
    <property type="match status" value="1"/>
</dbReference>
<accession>A0A7U2I9I6</accession>
<dbReference type="GO" id="GO:0005737">
    <property type="term" value="C:cytoplasm"/>
    <property type="evidence" value="ECO:0007669"/>
    <property type="project" value="UniProtKB-SubCell"/>
</dbReference>
<evidence type="ECO:0000256" key="6">
    <source>
        <dbReference type="PROSITE-ProRule" id="PRU00376"/>
    </source>
</evidence>
<keyword evidence="7" id="KW-0963">Cytoplasm</keyword>
<dbReference type="GO" id="GO:0008270">
    <property type="term" value="F:zinc ion binding"/>
    <property type="evidence" value="ECO:0007669"/>
    <property type="project" value="UniProtKB-KW"/>
</dbReference>
<dbReference type="OMA" id="VRTQCNH"/>
<dbReference type="Gene3D" id="3.30.40.10">
    <property type="entry name" value="Zinc/RING finger domain, C3HC4 (zinc finger)"/>
    <property type="match status" value="1"/>
</dbReference>
<dbReference type="GO" id="GO:0006281">
    <property type="term" value="P:DNA repair"/>
    <property type="evidence" value="ECO:0007669"/>
    <property type="project" value="UniProtKB-UniRule"/>
</dbReference>
<dbReference type="VEuPathDB" id="FungiDB:JI435_060110"/>